<dbReference type="GO" id="GO:0032982">
    <property type="term" value="C:myosin filament"/>
    <property type="evidence" value="ECO:0007669"/>
    <property type="project" value="UniProtKB-KW"/>
</dbReference>
<keyword evidence="9" id="KW-0514">Muscle protein</keyword>
<dbReference type="Pfam" id="PF01576">
    <property type="entry name" value="Myosin_tail_1"/>
    <property type="match status" value="1"/>
</dbReference>
<dbReference type="AlphaFoldDB" id="A0A0B1SFD0"/>
<evidence type="ECO:0000256" key="4">
    <source>
        <dbReference type="ARBA" id="ARBA00022433"/>
    </source>
</evidence>
<organism evidence="13 14">
    <name type="scientific">Oesophagostomum dentatum</name>
    <name type="common">Nodular worm</name>
    <dbReference type="NCBI Taxonomy" id="61180"/>
    <lineage>
        <taxon>Eukaryota</taxon>
        <taxon>Metazoa</taxon>
        <taxon>Ecdysozoa</taxon>
        <taxon>Nematoda</taxon>
        <taxon>Chromadorea</taxon>
        <taxon>Rhabditida</taxon>
        <taxon>Rhabditina</taxon>
        <taxon>Rhabditomorpha</taxon>
        <taxon>Strongyloidea</taxon>
        <taxon>Strongylidae</taxon>
        <taxon>Oesophagostomum</taxon>
    </lineage>
</organism>
<dbReference type="EMBL" id="KN572577">
    <property type="protein sequence ID" value="KHJ83619.1"/>
    <property type="molecule type" value="Genomic_DNA"/>
</dbReference>
<protein>
    <recommendedName>
        <fullName evidence="3">Paramyosin</fullName>
    </recommendedName>
</protein>
<comment type="function">
    <text evidence="10">Paramyosin is a major structural component of many thick filaments isolated from invertebrate muscles.</text>
</comment>
<evidence type="ECO:0000313" key="13">
    <source>
        <dbReference type="EMBL" id="KHJ83619.1"/>
    </source>
</evidence>
<name>A0A0B1SFD0_OESDE</name>
<evidence type="ECO:0000256" key="3">
    <source>
        <dbReference type="ARBA" id="ARBA00018623"/>
    </source>
</evidence>
<evidence type="ECO:0000256" key="1">
    <source>
        <dbReference type="ARBA" id="ARBA00004657"/>
    </source>
</evidence>
<reference evidence="13 14" key="1">
    <citation type="submission" date="2014-03" db="EMBL/GenBank/DDBJ databases">
        <title>Draft genome of the hookworm Oesophagostomum dentatum.</title>
        <authorList>
            <person name="Mitreva M."/>
        </authorList>
    </citation>
    <scope>NUCLEOTIDE SEQUENCE [LARGE SCALE GENOMIC DNA]</scope>
    <source>
        <strain evidence="13 14">OD-Hann</strain>
    </source>
</reference>
<evidence type="ECO:0000256" key="8">
    <source>
        <dbReference type="ARBA" id="ARBA00023175"/>
    </source>
</evidence>
<feature type="domain" description="Myosin tail" evidence="12">
    <location>
        <begin position="5"/>
        <end position="178"/>
    </location>
</feature>
<keyword evidence="8" id="KW-0505">Motor protein</keyword>
<evidence type="ECO:0000256" key="9">
    <source>
        <dbReference type="ARBA" id="ARBA00023179"/>
    </source>
</evidence>
<keyword evidence="5" id="KW-0963">Cytoplasm</keyword>
<keyword evidence="4" id="KW-0787">Thick filament</keyword>
<dbReference type="Proteomes" id="UP000053660">
    <property type="component" value="Unassembled WGS sequence"/>
</dbReference>
<dbReference type="PANTHER" id="PTHR46349">
    <property type="entry name" value="CINGULIN-LIKE PROTEIN 1-RELATED"/>
    <property type="match status" value="1"/>
</dbReference>
<evidence type="ECO:0000313" key="14">
    <source>
        <dbReference type="Proteomes" id="UP000053660"/>
    </source>
</evidence>
<gene>
    <name evidence="13" type="ORF">OESDEN_16680</name>
</gene>
<dbReference type="GO" id="GO:0030016">
    <property type="term" value="C:myofibril"/>
    <property type="evidence" value="ECO:0007669"/>
    <property type="project" value="UniProtKB-SubCell"/>
</dbReference>
<dbReference type="SUPFAM" id="SSF57997">
    <property type="entry name" value="Tropomyosin"/>
    <property type="match status" value="1"/>
</dbReference>
<accession>A0A0B1SFD0</accession>
<dbReference type="OrthoDB" id="2018427at2759"/>
<dbReference type="GO" id="GO:0016459">
    <property type="term" value="C:myosin complex"/>
    <property type="evidence" value="ECO:0007669"/>
    <property type="project" value="InterPro"/>
</dbReference>
<evidence type="ECO:0000256" key="7">
    <source>
        <dbReference type="ARBA" id="ARBA00023123"/>
    </source>
</evidence>
<keyword evidence="7" id="KW-0518">Myosin</keyword>
<keyword evidence="6 11" id="KW-0175">Coiled coil</keyword>
<evidence type="ECO:0000259" key="12">
    <source>
        <dbReference type="Pfam" id="PF01576"/>
    </source>
</evidence>
<proteinExistence type="inferred from homology"/>
<feature type="coiled-coil region" evidence="11">
    <location>
        <begin position="24"/>
        <end position="178"/>
    </location>
</feature>
<comment type="similarity">
    <text evidence="2">Belongs to the paramyosin family.</text>
</comment>
<evidence type="ECO:0000256" key="5">
    <source>
        <dbReference type="ARBA" id="ARBA00022490"/>
    </source>
</evidence>
<dbReference type="PANTHER" id="PTHR46349:SF6">
    <property type="entry name" value="MYOSIN-6-LIKE"/>
    <property type="match status" value="1"/>
</dbReference>
<evidence type="ECO:0000256" key="11">
    <source>
        <dbReference type="SAM" id="Coils"/>
    </source>
</evidence>
<evidence type="ECO:0000256" key="10">
    <source>
        <dbReference type="ARBA" id="ARBA00049580"/>
    </source>
</evidence>
<evidence type="ECO:0000256" key="6">
    <source>
        <dbReference type="ARBA" id="ARBA00023054"/>
    </source>
</evidence>
<dbReference type="Gene3D" id="1.20.120.330">
    <property type="entry name" value="Nucleotidyltransferases domain 2"/>
    <property type="match status" value="1"/>
</dbReference>
<dbReference type="InterPro" id="IPR002928">
    <property type="entry name" value="Myosin_tail"/>
</dbReference>
<comment type="subcellular location">
    <subcellularLocation>
        <location evidence="1">Cytoplasm</location>
        <location evidence="1">Myofibril</location>
    </subcellularLocation>
</comment>
<evidence type="ECO:0000256" key="2">
    <source>
        <dbReference type="ARBA" id="ARBA00008447"/>
    </source>
</evidence>
<sequence length="190" mass="21756">MELSASEERARRATADAAKIAEDLRMEQERSLQLERTKKQLESQVKDMQERADAAEAAVMKGGAKAIQKAEARLKTLQTNLEAETRRATEASKSLARADRRVRELEFQVSEDKKNYDKLQELVEKLSSKLKAQKKQLEDAEEQANSHLSKYRTVQMALETAEERADSAEQTLVRIRSRSRVVPEQKQRNE</sequence>
<keyword evidence="14" id="KW-1185">Reference proteome</keyword>